<comment type="caution">
    <text evidence="1">The sequence shown here is derived from an EMBL/GenBank/DDBJ whole genome shotgun (WGS) entry which is preliminary data.</text>
</comment>
<dbReference type="Proteomes" id="UP000198211">
    <property type="component" value="Unassembled WGS sequence"/>
</dbReference>
<dbReference type="EMBL" id="NBNE01000360">
    <property type="protein sequence ID" value="OWZ20106.1"/>
    <property type="molecule type" value="Genomic_DNA"/>
</dbReference>
<keyword evidence="2" id="KW-1185">Reference proteome</keyword>
<dbReference type="OrthoDB" id="149341at2759"/>
<evidence type="ECO:0000313" key="1">
    <source>
        <dbReference type="EMBL" id="OWZ20106.1"/>
    </source>
</evidence>
<dbReference type="PANTHER" id="PTHR11439:SF440">
    <property type="entry name" value="INTEGRASE CATALYTIC DOMAIN-CONTAINING PROTEIN"/>
    <property type="match status" value="1"/>
</dbReference>
<proteinExistence type="predicted"/>
<reference evidence="2" key="1">
    <citation type="submission" date="2017-03" db="EMBL/GenBank/DDBJ databases">
        <title>Phytopthora megakarya and P. palmivora, two closely related causual agents of cacao black pod achieved similar genome size and gene model numbers by different mechanisms.</title>
        <authorList>
            <person name="Ali S."/>
            <person name="Shao J."/>
            <person name="Larry D.J."/>
            <person name="Kronmiller B."/>
            <person name="Shen D."/>
            <person name="Strem M.D."/>
            <person name="Melnick R.L."/>
            <person name="Guiltinan M.J."/>
            <person name="Tyler B.M."/>
            <person name="Meinhardt L.W."/>
            <person name="Bailey B.A."/>
        </authorList>
    </citation>
    <scope>NUCLEOTIDE SEQUENCE [LARGE SCALE GENOMIC DNA]</scope>
    <source>
        <strain evidence="2">zdho120</strain>
    </source>
</reference>
<protein>
    <submittedName>
        <fullName evidence="1">Polyprotein</fullName>
    </submittedName>
</protein>
<evidence type="ECO:0000313" key="2">
    <source>
        <dbReference type="Proteomes" id="UP000198211"/>
    </source>
</evidence>
<dbReference type="CDD" id="cd09272">
    <property type="entry name" value="RNase_HI_RT_Ty1"/>
    <property type="match status" value="1"/>
</dbReference>
<gene>
    <name evidence="1" type="ORF">PHMEG_0005535</name>
</gene>
<sequence>MHYAGIRVLRYLKGTQFVALVFNRSSTKNVHVAAYSDANWGGDMPTRRSTSGVLVLMDGCPIIFKSKRQTAVALSTAEAEYMALALATQNFSGYISYLVKWKFPW</sequence>
<dbReference type="AlphaFoldDB" id="A0A225WR36"/>
<dbReference type="PANTHER" id="PTHR11439">
    <property type="entry name" value="GAG-POL-RELATED RETROTRANSPOSON"/>
    <property type="match status" value="1"/>
</dbReference>
<organism evidence="1 2">
    <name type="scientific">Phytophthora megakarya</name>
    <dbReference type="NCBI Taxonomy" id="4795"/>
    <lineage>
        <taxon>Eukaryota</taxon>
        <taxon>Sar</taxon>
        <taxon>Stramenopiles</taxon>
        <taxon>Oomycota</taxon>
        <taxon>Peronosporomycetes</taxon>
        <taxon>Peronosporales</taxon>
        <taxon>Peronosporaceae</taxon>
        <taxon>Phytophthora</taxon>
    </lineage>
</organism>
<name>A0A225WR36_9STRA</name>
<accession>A0A225WR36</accession>
<dbReference type="STRING" id="4795.A0A225WR36"/>